<gene>
    <name evidence="8" type="ORF">DI525_06850</name>
</gene>
<keyword evidence="3" id="KW-0479">Metal-binding</keyword>
<dbReference type="Gene3D" id="3.90.79.10">
    <property type="entry name" value="Nucleoside Triphosphate Pyrophosphohydrolase"/>
    <property type="match status" value="1"/>
</dbReference>
<evidence type="ECO:0000256" key="4">
    <source>
        <dbReference type="ARBA" id="ARBA00022801"/>
    </source>
</evidence>
<dbReference type="GO" id="GO:0016818">
    <property type="term" value="F:hydrolase activity, acting on acid anhydrides, in phosphorus-containing anhydrides"/>
    <property type="evidence" value="ECO:0007669"/>
    <property type="project" value="InterPro"/>
</dbReference>
<proteinExistence type="predicted"/>
<dbReference type="CDD" id="cd18870">
    <property type="entry name" value="NUDIX_AcylCoAdiphos_Nudt19"/>
    <property type="match status" value="1"/>
</dbReference>
<comment type="caution">
    <text evidence="8">The sequence shown here is derived from an EMBL/GenBank/DDBJ whole genome shotgun (WGS) entry which is preliminary data.</text>
</comment>
<evidence type="ECO:0000256" key="2">
    <source>
        <dbReference type="ARBA" id="ARBA00001946"/>
    </source>
</evidence>
<evidence type="ECO:0000313" key="9">
    <source>
        <dbReference type="Proteomes" id="UP000249432"/>
    </source>
</evidence>
<evidence type="ECO:0000256" key="3">
    <source>
        <dbReference type="ARBA" id="ARBA00022723"/>
    </source>
</evidence>
<dbReference type="PANTHER" id="PTHR12318:SF0">
    <property type="entry name" value="ACYL-COENZYME A DIPHOSPHATASE NUDT19"/>
    <property type="match status" value="1"/>
</dbReference>
<comment type="cofactor">
    <cofactor evidence="1">
        <name>Mn(2+)</name>
        <dbReference type="ChEBI" id="CHEBI:29035"/>
    </cofactor>
</comment>
<dbReference type="PANTHER" id="PTHR12318">
    <property type="entry name" value="TESTOSTERONE-REGULATED PROTEIN RP2"/>
    <property type="match status" value="1"/>
</dbReference>
<dbReference type="GO" id="GO:0046872">
    <property type="term" value="F:metal ion binding"/>
    <property type="evidence" value="ECO:0007669"/>
    <property type="project" value="UniProtKB-KW"/>
</dbReference>
<comment type="cofactor">
    <cofactor evidence="2">
        <name>Mg(2+)</name>
        <dbReference type="ChEBI" id="CHEBI:18420"/>
    </cofactor>
</comment>
<evidence type="ECO:0000259" key="7">
    <source>
        <dbReference type="PROSITE" id="PS51462"/>
    </source>
</evidence>
<dbReference type="SUPFAM" id="SSF55811">
    <property type="entry name" value="Nudix"/>
    <property type="match status" value="1"/>
</dbReference>
<protein>
    <submittedName>
        <fullName evidence="8">NUDIX hydrolase</fullName>
    </submittedName>
</protein>
<dbReference type="AlphaFoldDB" id="A0A2W5SNF8"/>
<accession>A0A2W5SNF8</accession>
<feature type="domain" description="Nudix hydrolase" evidence="7">
    <location>
        <begin position="7"/>
        <end position="221"/>
    </location>
</feature>
<dbReference type="InterPro" id="IPR039121">
    <property type="entry name" value="NUDT19"/>
</dbReference>
<evidence type="ECO:0000313" key="8">
    <source>
        <dbReference type="EMBL" id="PZR04472.1"/>
    </source>
</evidence>
<sequence length="274" mass="31153">MFLTPTGERRASTVLLLRDTVWGMEVYVQERASTMVHYPEMTVFPGGGVDQRDLPGDVDGDGVDSPELRWVGHDTSWWARHLKVPRDDARALVCAAVRETFEESGTLLAGLHDGNVVGDTDPYIPFRSRLESHELAFSNFLDDTGLYLRADLLRPWANWVSPPGDTARYDTHFFVAAQPEGQNTHDDAIEAASSGWFRPSTLLDGWRYRKIRLLPPTWVQLRMLDTFRTVDEVLGYASDLTVEPVTGAVRDRPFMDEYFTVERSFDTYYARGWA</sequence>
<reference evidence="8 9" key="1">
    <citation type="submission" date="2017-08" db="EMBL/GenBank/DDBJ databases">
        <title>Infants hospitalized years apart are colonized by the same room-sourced microbial strains.</title>
        <authorList>
            <person name="Brooks B."/>
            <person name="Olm M.R."/>
            <person name="Firek B.A."/>
            <person name="Baker R."/>
            <person name="Thomas B.C."/>
            <person name="Morowitz M.J."/>
            <person name="Banfield J.F."/>
        </authorList>
    </citation>
    <scope>NUCLEOTIDE SEQUENCE [LARGE SCALE GENOMIC DNA]</scope>
    <source>
        <strain evidence="8">S2_003_000_R1_3</strain>
    </source>
</reference>
<dbReference type="OMA" id="DTWFFVA"/>
<dbReference type="EMBL" id="QFRA01000016">
    <property type="protein sequence ID" value="PZR04472.1"/>
    <property type="molecule type" value="Genomic_DNA"/>
</dbReference>
<evidence type="ECO:0000256" key="5">
    <source>
        <dbReference type="ARBA" id="ARBA00022842"/>
    </source>
</evidence>
<keyword evidence="4 8" id="KW-0378">Hydrolase</keyword>
<evidence type="ECO:0000256" key="1">
    <source>
        <dbReference type="ARBA" id="ARBA00001936"/>
    </source>
</evidence>
<keyword evidence="5" id="KW-0460">Magnesium</keyword>
<dbReference type="InterPro" id="IPR015797">
    <property type="entry name" value="NUDIX_hydrolase-like_dom_sf"/>
</dbReference>
<name>A0A2W5SNF8_9CORY</name>
<keyword evidence="6" id="KW-0464">Manganese</keyword>
<evidence type="ECO:0000256" key="6">
    <source>
        <dbReference type="ARBA" id="ARBA00023211"/>
    </source>
</evidence>
<dbReference type="PROSITE" id="PS51462">
    <property type="entry name" value="NUDIX"/>
    <property type="match status" value="1"/>
</dbReference>
<dbReference type="RefSeq" id="WP_012731896.1">
    <property type="nucleotide sequence ID" value="NZ_CAKZHK010000009.1"/>
</dbReference>
<dbReference type="Proteomes" id="UP000249432">
    <property type="component" value="Unassembled WGS sequence"/>
</dbReference>
<dbReference type="InterPro" id="IPR000086">
    <property type="entry name" value="NUDIX_hydrolase_dom"/>
</dbReference>
<organism evidence="8 9">
    <name type="scientific">Corynebacterium kroppenstedtii</name>
    <dbReference type="NCBI Taxonomy" id="161879"/>
    <lineage>
        <taxon>Bacteria</taxon>
        <taxon>Bacillati</taxon>
        <taxon>Actinomycetota</taxon>
        <taxon>Actinomycetes</taxon>
        <taxon>Mycobacteriales</taxon>
        <taxon>Corynebacteriaceae</taxon>
        <taxon>Corynebacterium</taxon>
    </lineage>
</organism>